<dbReference type="EMBL" id="FTOC01000002">
    <property type="protein sequence ID" value="SIS39731.1"/>
    <property type="molecule type" value="Genomic_DNA"/>
</dbReference>
<dbReference type="AlphaFoldDB" id="A0A1N7IRY1"/>
<dbReference type="Proteomes" id="UP000187608">
    <property type="component" value="Unassembled WGS sequence"/>
</dbReference>
<proteinExistence type="predicted"/>
<evidence type="ECO:0000313" key="3">
    <source>
        <dbReference type="Proteomes" id="UP000187608"/>
    </source>
</evidence>
<dbReference type="Pfam" id="PF02566">
    <property type="entry name" value="OsmC"/>
    <property type="match status" value="1"/>
</dbReference>
<protein>
    <submittedName>
        <fullName evidence="2">Uncharacterized OsmC-related protein</fullName>
    </submittedName>
</protein>
<dbReference type="OrthoDB" id="1433018at2"/>
<name>A0A1N7IRY1_9BACI</name>
<dbReference type="InterPro" id="IPR036102">
    <property type="entry name" value="OsmC/Ohrsf"/>
</dbReference>
<evidence type="ECO:0000256" key="1">
    <source>
        <dbReference type="SAM" id="MobiDB-lite"/>
    </source>
</evidence>
<dbReference type="PANTHER" id="PTHR35368">
    <property type="entry name" value="HYDROPEROXIDE REDUCTASE"/>
    <property type="match status" value="1"/>
</dbReference>
<dbReference type="PANTHER" id="PTHR35368:SF1">
    <property type="entry name" value="HYDROPEROXIDE REDUCTASE"/>
    <property type="match status" value="1"/>
</dbReference>
<keyword evidence="3" id="KW-1185">Reference proteome</keyword>
<accession>A0A1N7IRY1</accession>
<dbReference type="SUPFAM" id="SSF82784">
    <property type="entry name" value="OsmC-like"/>
    <property type="match status" value="1"/>
</dbReference>
<dbReference type="InterPro" id="IPR003718">
    <property type="entry name" value="OsmC/Ohr_fam"/>
</dbReference>
<sequence length="146" mass="15987">MANEMTFRIESKGSGMRSDVETPNHSMVVDEPPNMGGQDTGPDPLTMMLSALAGCENVVAAMVANEIDFDLQGIDFDISGTIDPRGLQGEEGMRPYFQTVTINAEVKTPESPDRIEELQRITDQRCPVYTTMEAAGVELTSNWKKA</sequence>
<dbReference type="RefSeq" id="WP_076556962.1">
    <property type="nucleotide sequence ID" value="NZ_FTOC01000002.1"/>
</dbReference>
<evidence type="ECO:0000313" key="2">
    <source>
        <dbReference type="EMBL" id="SIS39731.1"/>
    </source>
</evidence>
<reference evidence="3" key="1">
    <citation type="submission" date="2017-01" db="EMBL/GenBank/DDBJ databases">
        <authorList>
            <person name="Varghese N."/>
            <person name="Submissions S."/>
        </authorList>
    </citation>
    <scope>NUCLEOTIDE SEQUENCE [LARGE SCALE GENOMIC DNA]</scope>
    <source>
        <strain evidence="3">DSM 23127</strain>
    </source>
</reference>
<dbReference type="InterPro" id="IPR052924">
    <property type="entry name" value="OsmC/Ohr_hydroprdx_reductase"/>
</dbReference>
<dbReference type="Gene3D" id="3.30.300.20">
    <property type="match status" value="1"/>
</dbReference>
<dbReference type="InterPro" id="IPR015946">
    <property type="entry name" value="KH_dom-like_a/b"/>
</dbReference>
<gene>
    <name evidence="2" type="ORF">SAMN05421687_10244</name>
</gene>
<feature type="region of interest" description="Disordered" evidence="1">
    <location>
        <begin position="1"/>
        <end position="38"/>
    </location>
</feature>
<organism evidence="2 3">
    <name type="scientific">Salimicrobium flavidum</name>
    <dbReference type="NCBI Taxonomy" id="570947"/>
    <lineage>
        <taxon>Bacteria</taxon>
        <taxon>Bacillati</taxon>
        <taxon>Bacillota</taxon>
        <taxon>Bacilli</taxon>
        <taxon>Bacillales</taxon>
        <taxon>Bacillaceae</taxon>
        <taxon>Salimicrobium</taxon>
    </lineage>
</organism>